<name>A0A934W7B9_9BURK</name>
<accession>A0A934W7B9</accession>
<dbReference type="RefSeq" id="WP_200593364.1">
    <property type="nucleotide sequence ID" value="NZ_JAEPBG010000006.1"/>
</dbReference>
<comment type="caution">
    <text evidence="1">The sequence shown here is derived from an EMBL/GenBank/DDBJ whole genome shotgun (WGS) entry which is preliminary data.</text>
</comment>
<organism evidence="1 2">
    <name type="scientific">Noviherbaspirillum pedocola</name>
    <dbReference type="NCBI Taxonomy" id="2801341"/>
    <lineage>
        <taxon>Bacteria</taxon>
        <taxon>Pseudomonadati</taxon>
        <taxon>Pseudomonadota</taxon>
        <taxon>Betaproteobacteria</taxon>
        <taxon>Burkholderiales</taxon>
        <taxon>Oxalobacteraceae</taxon>
        <taxon>Noviherbaspirillum</taxon>
    </lineage>
</organism>
<proteinExistence type="predicted"/>
<keyword evidence="2" id="KW-1185">Reference proteome</keyword>
<dbReference type="Proteomes" id="UP000622890">
    <property type="component" value="Unassembled WGS sequence"/>
</dbReference>
<dbReference type="AlphaFoldDB" id="A0A934W7B9"/>
<gene>
    <name evidence="1" type="ORF">JJB74_16275</name>
</gene>
<evidence type="ECO:0000313" key="2">
    <source>
        <dbReference type="Proteomes" id="UP000622890"/>
    </source>
</evidence>
<sequence length="81" mass="8922">MFVEIPPVCSLSDDRLQAILTAAMIDPECADLSREELLALVGHAIRSRGTPLPDRVAMSYRLSPPKPDAVANVFPFRKKCN</sequence>
<evidence type="ECO:0000313" key="1">
    <source>
        <dbReference type="EMBL" id="MBK4736180.1"/>
    </source>
</evidence>
<protein>
    <submittedName>
        <fullName evidence="1">Uncharacterized protein</fullName>
    </submittedName>
</protein>
<dbReference type="EMBL" id="JAEPBG010000006">
    <property type="protein sequence ID" value="MBK4736180.1"/>
    <property type="molecule type" value="Genomic_DNA"/>
</dbReference>
<reference evidence="1" key="1">
    <citation type="submission" date="2021-01" db="EMBL/GenBank/DDBJ databases">
        <title>Genome sequence of strain Noviherbaspirillum sp. DKR-6.</title>
        <authorList>
            <person name="Chaudhary D.K."/>
        </authorList>
    </citation>
    <scope>NUCLEOTIDE SEQUENCE</scope>
    <source>
        <strain evidence="1">DKR-6</strain>
    </source>
</reference>